<dbReference type="STRING" id="86666.SAMN04490247_2473"/>
<evidence type="ECO:0000313" key="10">
    <source>
        <dbReference type="Proteomes" id="UP000199225"/>
    </source>
</evidence>
<reference evidence="10" key="1">
    <citation type="submission" date="2016-10" db="EMBL/GenBank/DDBJ databases">
        <authorList>
            <person name="Varghese N."/>
            <person name="Submissions S."/>
        </authorList>
    </citation>
    <scope>NUCLEOTIDE SEQUENCE [LARGE SCALE GENOMIC DNA]</scope>
    <source>
        <strain evidence="10">DSM 4771</strain>
    </source>
</reference>
<organism evidence="9 10">
    <name type="scientific">Salimicrobium halophilum</name>
    <dbReference type="NCBI Taxonomy" id="86666"/>
    <lineage>
        <taxon>Bacteria</taxon>
        <taxon>Bacillati</taxon>
        <taxon>Bacillota</taxon>
        <taxon>Bacilli</taxon>
        <taxon>Bacillales</taxon>
        <taxon>Bacillaceae</taxon>
        <taxon>Salimicrobium</taxon>
    </lineage>
</organism>
<keyword evidence="4" id="KW-0143">Chaperone</keyword>
<sequence length="116" mass="13607">MGWQRLLEVNRSLEKEINQKVTSHNRGTMIEKMEELLEERGELLRTLSSPETDEEKAVLNEVREKDLAMQRRLEFLFNELKAEMRNNKKQKKGKQGYTNPYASVATMDGTYVDSKK</sequence>
<evidence type="ECO:0000256" key="1">
    <source>
        <dbReference type="ARBA" id="ARBA00004514"/>
    </source>
</evidence>
<comment type="function">
    <text evidence="5">May act as an export chaperone for the filament capping protein FliD.</text>
</comment>
<evidence type="ECO:0000256" key="7">
    <source>
        <dbReference type="ARBA" id="ARBA00093797"/>
    </source>
</evidence>
<dbReference type="AlphaFoldDB" id="A0A1G8V380"/>
<feature type="region of interest" description="Disordered" evidence="8">
    <location>
        <begin position="86"/>
        <end position="116"/>
    </location>
</feature>
<evidence type="ECO:0000256" key="3">
    <source>
        <dbReference type="ARBA" id="ARBA00022795"/>
    </source>
</evidence>
<evidence type="ECO:0000256" key="8">
    <source>
        <dbReference type="SAM" id="MobiDB-lite"/>
    </source>
</evidence>
<comment type="similarity">
    <text evidence="6">Belongs to the bacillales FliT family.</text>
</comment>
<evidence type="ECO:0000256" key="2">
    <source>
        <dbReference type="ARBA" id="ARBA00022490"/>
    </source>
</evidence>
<dbReference type="RefSeq" id="WP_093194183.1">
    <property type="nucleotide sequence ID" value="NZ_FNEV01000008.1"/>
</dbReference>
<gene>
    <name evidence="9" type="ORF">SAMN04490247_2473</name>
</gene>
<keyword evidence="2" id="KW-0963">Cytoplasm</keyword>
<dbReference type="InterPro" id="IPR008622">
    <property type="entry name" value="FliT"/>
</dbReference>
<comment type="subcellular location">
    <subcellularLocation>
        <location evidence="1">Cytoplasm</location>
        <location evidence="1">Cytosol</location>
    </subcellularLocation>
</comment>
<dbReference type="OrthoDB" id="2353131at2"/>
<keyword evidence="3" id="KW-1005">Bacterial flagellum biogenesis</keyword>
<keyword evidence="10" id="KW-1185">Reference proteome</keyword>
<accession>A0A1G8V380</accession>
<keyword evidence="9" id="KW-0966">Cell projection</keyword>
<evidence type="ECO:0000256" key="6">
    <source>
        <dbReference type="ARBA" id="ARBA00093785"/>
    </source>
</evidence>
<name>A0A1G8V380_9BACI</name>
<dbReference type="EMBL" id="FNEV01000008">
    <property type="protein sequence ID" value="SDJ60491.1"/>
    <property type="molecule type" value="Genomic_DNA"/>
</dbReference>
<dbReference type="Proteomes" id="UP000199225">
    <property type="component" value="Unassembled WGS sequence"/>
</dbReference>
<evidence type="ECO:0000313" key="9">
    <source>
        <dbReference type="EMBL" id="SDJ60491.1"/>
    </source>
</evidence>
<keyword evidence="9" id="KW-0969">Cilium</keyword>
<protein>
    <recommendedName>
        <fullName evidence="7">Flagellar protein FliT</fullName>
    </recommendedName>
</protein>
<keyword evidence="9" id="KW-0282">Flagellum</keyword>
<evidence type="ECO:0000256" key="4">
    <source>
        <dbReference type="ARBA" id="ARBA00023186"/>
    </source>
</evidence>
<evidence type="ECO:0000256" key="5">
    <source>
        <dbReference type="ARBA" id="ARBA00093765"/>
    </source>
</evidence>
<dbReference type="Pfam" id="PF05400">
    <property type="entry name" value="FliT"/>
    <property type="match status" value="1"/>
</dbReference>
<proteinExistence type="inferred from homology"/>